<dbReference type="InterPro" id="IPR043502">
    <property type="entry name" value="DNA/RNA_pol_sf"/>
</dbReference>
<dbReference type="InterPro" id="IPR001584">
    <property type="entry name" value="Integrase_cat-core"/>
</dbReference>
<dbReference type="STRING" id="431595.K3WFC4"/>
<dbReference type="PROSITE" id="PS50994">
    <property type="entry name" value="INTEGRASE"/>
    <property type="match status" value="1"/>
</dbReference>
<dbReference type="GO" id="GO:0003676">
    <property type="term" value="F:nucleic acid binding"/>
    <property type="evidence" value="ECO:0007669"/>
    <property type="project" value="InterPro"/>
</dbReference>
<dbReference type="InterPro" id="IPR057670">
    <property type="entry name" value="SH3_retrovirus"/>
</dbReference>
<evidence type="ECO:0000256" key="1">
    <source>
        <dbReference type="ARBA" id="ARBA00022670"/>
    </source>
</evidence>
<dbReference type="PANTHER" id="PTHR42648:SF28">
    <property type="entry name" value="TRANSPOSON-ENCODED PROTEIN WITH RIBONUCLEASE H-LIKE AND RETROVIRUS ZINC FINGER-LIKE DOMAINS"/>
    <property type="match status" value="1"/>
</dbReference>
<reference evidence="8" key="1">
    <citation type="journal article" date="2010" name="Genome Biol.">
        <title>Genome sequence of the necrotrophic plant pathogen Pythium ultimum reveals original pathogenicity mechanisms and effector repertoire.</title>
        <authorList>
            <person name="Levesque C.A."/>
            <person name="Brouwer H."/>
            <person name="Cano L."/>
            <person name="Hamilton J.P."/>
            <person name="Holt C."/>
            <person name="Huitema E."/>
            <person name="Raffaele S."/>
            <person name="Robideau G.P."/>
            <person name="Thines M."/>
            <person name="Win J."/>
            <person name="Zerillo M.M."/>
            <person name="Beakes G.W."/>
            <person name="Boore J.L."/>
            <person name="Busam D."/>
            <person name="Dumas B."/>
            <person name="Ferriera S."/>
            <person name="Fuerstenberg S.I."/>
            <person name="Gachon C.M."/>
            <person name="Gaulin E."/>
            <person name="Govers F."/>
            <person name="Grenville-Briggs L."/>
            <person name="Horner N."/>
            <person name="Hostetler J."/>
            <person name="Jiang R.H."/>
            <person name="Johnson J."/>
            <person name="Krajaejun T."/>
            <person name="Lin H."/>
            <person name="Meijer H.J."/>
            <person name="Moore B."/>
            <person name="Morris P."/>
            <person name="Phuntmart V."/>
            <person name="Puiu D."/>
            <person name="Shetty J."/>
            <person name="Stajich J.E."/>
            <person name="Tripathy S."/>
            <person name="Wawra S."/>
            <person name="van West P."/>
            <person name="Whitty B.R."/>
            <person name="Coutinho P.M."/>
            <person name="Henrissat B."/>
            <person name="Martin F."/>
            <person name="Thomas P.D."/>
            <person name="Tyler B.M."/>
            <person name="De Vries R.P."/>
            <person name="Kamoun S."/>
            <person name="Yandell M."/>
            <person name="Tisserat N."/>
            <person name="Buell C.R."/>
        </authorList>
    </citation>
    <scope>NUCLEOTIDE SEQUENCE</scope>
    <source>
        <strain evidence="8">DAOM:BR144</strain>
    </source>
</reference>
<keyword evidence="2" id="KW-0479">Metal-binding</keyword>
<dbReference type="Pfam" id="PF07727">
    <property type="entry name" value="RVT_2"/>
    <property type="match status" value="1"/>
</dbReference>
<dbReference type="GO" id="GO:0046872">
    <property type="term" value="F:metal ion binding"/>
    <property type="evidence" value="ECO:0007669"/>
    <property type="project" value="UniProtKB-KW"/>
</dbReference>
<dbReference type="SUPFAM" id="SSF56672">
    <property type="entry name" value="DNA/RNA polymerases"/>
    <property type="match status" value="1"/>
</dbReference>
<dbReference type="InterPro" id="IPR025724">
    <property type="entry name" value="GAG-pre-integrase_dom"/>
</dbReference>
<evidence type="ECO:0000256" key="4">
    <source>
        <dbReference type="ARBA" id="ARBA00022801"/>
    </source>
</evidence>
<dbReference type="InterPro" id="IPR012337">
    <property type="entry name" value="RNaseH-like_sf"/>
</dbReference>
<feature type="compositionally biased region" description="Polar residues" evidence="5">
    <location>
        <begin position="762"/>
        <end position="773"/>
    </location>
</feature>
<keyword evidence="4" id="KW-0378">Hydrolase</keyword>
<reference evidence="7" key="3">
    <citation type="submission" date="2015-02" db="UniProtKB">
        <authorList>
            <consortium name="EnsemblProtists"/>
        </authorList>
    </citation>
    <scope>IDENTIFICATION</scope>
    <source>
        <strain evidence="7">DAOM BR144</strain>
    </source>
</reference>
<keyword evidence="8" id="KW-1185">Reference proteome</keyword>
<protein>
    <recommendedName>
        <fullName evidence="6">Integrase catalytic domain-containing protein</fullName>
    </recommendedName>
</protein>
<dbReference type="Proteomes" id="UP000019132">
    <property type="component" value="Unassembled WGS sequence"/>
</dbReference>
<sequence length="1369" mass="153491">MTDKTKTIIDKFNGDNYATWVRYMRGVFLTKSVWEVVNRQDTPVFTDARIKDEYVRTNNVAFGLLLLHIDAEYHHVVDDCEEAWVAWARLKVLYQGSQKAGRIYLKRQLFSIEMKESDNLLHHCNEVLNIHAKLVSIGAKMEDEDVAICLLRSLPKSYENVVLHIEMSNADLKTQDVIRVLNNEHVKRSGEKKTVKTEDHAKAFNAENEPRVCSFCGKVGHTADRCWSKNKQGGRKPIRNGGNGGKRANYVERNYYDDDEVSLAFAVSMECGVTSTKEGLRGLWAIDSGATHHICNDKSKFCELDERDHGDLVVANGNKTKILGVGTVNERVALPNGEVRDLKVVNVLYVPSVGKNLLSIPQINKSNKFQVVFDGPSMNVLSKSSSKVVATADFADGLYWLRVVPSEVSKSAMTAVRASSASTLHERMGHASSQVLRQLVDKAMVKDAEFSPNTQDLSTCRGCQQGKMVQKPFKSNEEKRTYGVFELIHFDICGPMEVESIGGSKYLLLIVDEASGSMKGFCLQNKSDSEDMLKKFVIQVGNQFNTSVKFVRHDGAKEFATNSIKQFYADRGIQQQVTVPYAHQTNGTAERAIRSVVTIGRSMLHHARLDKSFWAEAAMTAIYIKNRLPSPKSDTKTPFEMVNKSKPSVKHMRVFGCLAYVLTPKEKRLKWDPKSRPGLFMGYEESSKAYRVYDIEGDKVVISRDVNFDEAVIGGTLLNDSAGGMTDILNRLEDIEIEGTRPLSAFKYTGKRRSGASESAEFPSSTEQTTDASSTEDDIGPEEHTRRSSRQRTSPVEWWRASANMVEATDFSEPTSFQEAVSGPDQVHWRNAIRAELKSMRLRGVFRAAKLPTGQRAIGTKWVFKIKRNADGTIDKYKARLVAKGFKQKYGIDYTETFAPVVKYVTLRMVIGLAKLFGWPIEQLDVVTAFLYGQMKELVFILIPEGMEVECDFDCLELLKSIYGLKQASRVWNETFDEHVRSIGFEVSKFDPCLYIKCVEGHCVLLLVYVDDVIVTGSSVDLITEVKHELKQRFEMTDSGACKFVLGIELIEHEDGGVTLCQRRYIDDILKRFGMEDSKSVTSPVDISMKMVQVENQVPATKVPYCEAVGALMHLMCATRPDIAFAVGMVARFMETPQDVHWTAVKRIFRYLQGTKSHGIRFKSSGELDFKCFSDADWAGDVADRKSTSGYVFKLAGGPISWGSKKQSSVSLSTSEAEYIALSLAIQEGKWVHRLLCEILVAAGVETPKLVIFEDNQSCIKMTKNPVNHGRAKHIDIKYHHIRDEVKSGEVEVEYCSTSVMLADLLTKGLPGPRHQELTEGLGIQVVDLEGAIEMYRVCGTTCYRTHLRGRLYETLVYASVNIGSSHRA</sequence>
<feature type="domain" description="Integrase catalytic" evidence="6">
    <location>
        <begin position="468"/>
        <end position="646"/>
    </location>
</feature>
<organism evidence="7 8">
    <name type="scientific">Globisporangium ultimum (strain ATCC 200006 / CBS 805.95 / DAOM BR144)</name>
    <name type="common">Pythium ultimum</name>
    <dbReference type="NCBI Taxonomy" id="431595"/>
    <lineage>
        <taxon>Eukaryota</taxon>
        <taxon>Sar</taxon>
        <taxon>Stramenopiles</taxon>
        <taxon>Oomycota</taxon>
        <taxon>Peronosporomycetes</taxon>
        <taxon>Pythiales</taxon>
        <taxon>Pythiaceae</taxon>
        <taxon>Globisporangium</taxon>
    </lineage>
</organism>
<dbReference type="VEuPathDB" id="FungiDB:PYU1_G003655"/>
<dbReference type="CDD" id="cd09272">
    <property type="entry name" value="RNase_HI_RT_Ty1"/>
    <property type="match status" value="1"/>
</dbReference>
<evidence type="ECO:0000259" key="6">
    <source>
        <dbReference type="PROSITE" id="PS50994"/>
    </source>
</evidence>
<evidence type="ECO:0000313" key="7">
    <source>
        <dbReference type="EnsemblProtists" id="PYU1_T003665"/>
    </source>
</evidence>
<proteinExistence type="predicted"/>
<dbReference type="GO" id="GO:0004190">
    <property type="term" value="F:aspartic-type endopeptidase activity"/>
    <property type="evidence" value="ECO:0007669"/>
    <property type="project" value="UniProtKB-KW"/>
</dbReference>
<dbReference type="SUPFAM" id="SSF53098">
    <property type="entry name" value="Ribonuclease H-like"/>
    <property type="match status" value="1"/>
</dbReference>
<dbReference type="PANTHER" id="PTHR42648">
    <property type="entry name" value="TRANSPOSASE, PUTATIVE-RELATED"/>
    <property type="match status" value="1"/>
</dbReference>
<dbReference type="InterPro" id="IPR013103">
    <property type="entry name" value="RVT_2"/>
</dbReference>
<accession>K3WFC4</accession>
<dbReference type="InterPro" id="IPR039537">
    <property type="entry name" value="Retrotran_Ty1/copia-like"/>
</dbReference>
<dbReference type="Pfam" id="PF13976">
    <property type="entry name" value="gag_pre-integrs"/>
    <property type="match status" value="1"/>
</dbReference>
<dbReference type="Pfam" id="PF25597">
    <property type="entry name" value="SH3_retrovirus"/>
    <property type="match status" value="1"/>
</dbReference>
<dbReference type="eggNOG" id="KOG0017">
    <property type="taxonomic scope" value="Eukaryota"/>
</dbReference>
<dbReference type="Gene3D" id="3.30.420.10">
    <property type="entry name" value="Ribonuclease H-like superfamily/Ribonuclease H"/>
    <property type="match status" value="1"/>
</dbReference>
<dbReference type="InterPro" id="IPR036397">
    <property type="entry name" value="RNaseH_sf"/>
</dbReference>
<dbReference type="GO" id="GO:0006508">
    <property type="term" value="P:proteolysis"/>
    <property type="evidence" value="ECO:0007669"/>
    <property type="project" value="UniProtKB-KW"/>
</dbReference>
<dbReference type="EMBL" id="GL376638">
    <property type="status" value="NOT_ANNOTATED_CDS"/>
    <property type="molecule type" value="Genomic_DNA"/>
</dbReference>
<name>K3WFC4_GLOUD</name>
<keyword evidence="1" id="KW-0645">Protease</keyword>
<evidence type="ECO:0000256" key="2">
    <source>
        <dbReference type="ARBA" id="ARBA00022723"/>
    </source>
</evidence>
<feature type="region of interest" description="Disordered" evidence="5">
    <location>
        <begin position="748"/>
        <end position="795"/>
    </location>
</feature>
<dbReference type="InParanoid" id="K3WFC4"/>
<dbReference type="InterPro" id="IPR054722">
    <property type="entry name" value="PolX-like_BBD"/>
</dbReference>
<dbReference type="GO" id="GO:0015074">
    <property type="term" value="P:DNA integration"/>
    <property type="evidence" value="ECO:0007669"/>
    <property type="project" value="InterPro"/>
</dbReference>
<evidence type="ECO:0000256" key="5">
    <source>
        <dbReference type="SAM" id="MobiDB-lite"/>
    </source>
</evidence>
<dbReference type="EnsemblProtists" id="PYU1_T003665">
    <property type="protein sequence ID" value="PYU1_T003665"/>
    <property type="gene ID" value="PYU1_G003655"/>
</dbReference>
<dbReference type="HOGENOM" id="CLU_001650_5_1_1"/>
<dbReference type="Pfam" id="PF22936">
    <property type="entry name" value="Pol_BBD"/>
    <property type="match status" value="1"/>
</dbReference>
<evidence type="ECO:0000313" key="8">
    <source>
        <dbReference type="Proteomes" id="UP000019132"/>
    </source>
</evidence>
<dbReference type="Pfam" id="PF14223">
    <property type="entry name" value="Retrotran_gag_2"/>
    <property type="match status" value="1"/>
</dbReference>
<reference evidence="8" key="2">
    <citation type="submission" date="2010-04" db="EMBL/GenBank/DDBJ databases">
        <authorList>
            <person name="Buell R."/>
            <person name="Hamilton J."/>
            <person name="Hostetler J."/>
        </authorList>
    </citation>
    <scope>NUCLEOTIDE SEQUENCE [LARGE SCALE GENOMIC DNA]</scope>
    <source>
        <strain evidence="8">DAOM:BR144</strain>
    </source>
</reference>
<dbReference type="OMA" id="AGNRYFM"/>
<keyword evidence="3" id="KW-0064">Aspartyl protease</keyword>
<evidence type="ECO:0000256" key="3">
    <source>
        <dbReference type="ARBA" id="ARBA00022750"/>
    </source>
</evidence>